<organism evidence="9 10">
    <name type="scientific">Mucor velutinosus</name>
    <dbReference type="NCBI Taxonomy" id="708070"/>
    <lineage>
        <taxon>Eukaryota</taxon>
        <taxon>Fungi</taxon>
        <taxon>Fungi incertae sedis</taxon>
        <taxon>Mucoromycota</taxon>
        <taxon>Mucoromycotina</taxon>
        <taxon>Mucoromycetes</taxon>
        <taxon>Mucorales</taxon>
        <taxon>Mucorineae</taxon>
        <taxon>Mucoraceae</taxon>
        <taxon>Mucor</taxon>
    </lineage>
</organism>
<dbReference type="InterPro" id="IPR006153">
    <property type="entry name" value="Cation/H_exchanger_TM"/>
</dbReference>
<evidence type="ECO:0000256" key="1">
    <source>
        <dbReference type="ARBA" id="ARBA00004141"/>
    </source>
</evidence>
<dbReference type="InterPro" id="IPR050794">
    <property type="entry name" value="CPA2_transporter"/>
</dbReference>
<evidence type="ECO:0000256" key="2">
    <source>
        <dbReference type="ARBA" id="ARBA00022448"/>
    </source>
</evidence>
<feature type="transmembrane region" description="Helical" evidence="7">
    <location>
        <begin position="120"/>
        <end position="143"/>
    </location>
</feature>
<reference evidence="9 10" key="1">
    <citation type="submission" date="2022-11" db="EMBL/GenBank/DDBJ databases">
        <title>Mucor velutinosus strain NIH1002 WGS.</title>
        <authorList>
            <person name="Subramanian P."/>
            <person name="Mullikin J.C."/>
            <person name="Segre J.A."/>
            <person name="Zelazny A.M."/>
        </authorList>
    </citation>
    <scope>NUCLEOTIDE SEQUENCE [LARGE SCALE GENOMIC DNA]</scope>
    <source>
        <strain evidence="9 10">NIH1002</strain>
    </source>
</reference>
<keyword evidence="5" id="KW-0406">Ion transport</keyword>
<evidence type="ECO:0000256" key="6">
    <source>
        <dbReference type="ARBA" id="ARBA00023136"/>
    </source>
</evidence>
<keyword evidence="3 7" id="KW-0812">Transmembrane</keyword>
<keyword evidence="10" id="KW-1185">Reference proteome</keyword>
<dbReference type="EMBL" id="JASEJX010000038">
    <property type="protein sequence ID" value="KAK4509623.1"/>
    <property type="molecule type" value="Genomic_DNA"/>
</dbReference>
<evidence type="ECO:0000313" key="10">
    <source>
        <dbReference type="Proteomes" id="UP001304243"/>
    </source>
</evidence>
<keyword evidence="6 7" id="KW-0472">Membrane</keyword>
<keyword evidence="4 7" id="KW-1133">Transmembrane helix</keyword>
<feature type="transmembrane region" description="Helical" evidence="7">
    <location>
        <begin position="55"/>
        <end position="76"/>
    </location>
</feature>
<dbReference type="AlphaFoldDB" id="A0AAN7D410"/>
<evidence type="ECO:0000313" key="9">
    <source>
        <dbReference type="EMBL" id="KAK4509623.1"/>
    </source>
</evidence>
<evidence type="ECO:0000256" key="3">
    <source>
        <dbReference type="ARBA" id="ARBA00022692"/>
    </source>
</evidence>
<evidence type="ECO:0000259" key="8">
    <source>
        <dbReference type="Pfam" id="PF00999"/>
    </source>
</evidence>
<dbReference type="GO" id="GO:1902600">
    <property type="term" value="P:proton transmembrane transport"/>
    <property type="evidence" value="ECO:0007669"/>
    <property type="project" value="InterPro"/>
</dbReference>
<dbReference type="Pfam" id="PF00999">
    <property type="entry name" value="Na_H_Exchanger"/>
    <property type="match status" value="1"/>
</dbReference>
<dbReference type="GO" id="GO:0015297">
    <property type="term" value="F:antiporter activity"/>
    <property type="evidence" value="ECO:0007669"/>
    <property type="project" value="InterPro"/>
</dbReference>
<dbReference type="Proteomes" id="UP001304243">
    <property type="component" value="Unassembled WGS sequence"/>
</dbReference>
<feature type="transmembrane region" description="Helical" evidence="7">
    <location>
        <begin position="337"/>
        <end position="359"/>
    </location>
</feature>
<accession>A0AAN7D410</accession>
<gene>
    <name evidence="9" type="ORF">ATC70_006925</name>
</gene>
<feature type="transmembrane region" description="Helical" evidence="7">
    <location>
        <begin position="402"/>
        <end position="424"/>
    </location>
</feature>
<sequence>MDSKAPPQAGVFSGLNPTAVNLANPITLFIIQAVIILVFCRILAVPLAYLKQPRVIAEVIAGIVLGPSVMGRIPHFKDTIFPSQSLPFLNLIATLGLVFFLFQVGLEVDLRIVKRDWKQSVSIAVAGMALPFGLGAAVSVGLYKLQNESNIPFSSFLLFLGVAMAITAFPVLARILAELKLLRTRVGVITMSAGLLNDCVAWVLLALVVALLNSSGGLEALYVFLTTAAFALFLIIFIAPLYRQLAIKTGSFEHGPSPFLMAVTLLLVLISAFVTDIIGVHPIFGGFLAGVIIPHDHDLAIKITEKIEDIVNIVFLPLYFTLSGLKTQIGLLNTGEVWGYVILVIFLACFGKIVGCAIAARVTGLTTRESLTIGFLMSCKGLVELIVLNIGHDAGVLNDQIFVIMVVMALVTTFMTTPTVMWLYPEWYQKLSAERFANPEFEQDSADIDKKDPSVLGTSKFEPDQYFSLVTMLNRIDTVPSMMALIRLLKQDPLTPEHYNKSRLDIHALRLLELTQRASDIMKIQDIRETQKQDPVLNVLRAFTSLIGIESLQTRLDFRTPSEYISAVSDYSESVSADMILLPWVSNNHVPVQPQQTPQQEVNPMDQRTAADWKSYPVSDADFATSAYSMTHSTVGLFIDRGFGHVQDGNPRSQRNFQIIVPITHGGADDRAALIFALRLHAKADVLVLKSTLDDSSTTYATKESIQHTLNTASALHTSDDSLIQGLFTSSVVSSVVFRSVKQSANVSEYSTLLDSLETPLDKHDLVVLGRSIFASNAASLPAYTPTPLEGSSSSSSPYSRGFKSALGNTAYQILSAGTLASLVVIQAPASDALHPTEV</sequence>
<comment type="subcellular location">
    <subcellularLocation>
        <location evidence="1">Membrane</location>
        <topology evidence="1">Multi-pass membrane protein</topology>
    </subcellularLocation>
</comment>
<feature type="transmembrane region" description="Helical" evidence="7">
    <location>
        <begin position="88"/>
        <end position="108"/>
    </location>
</feature>
<feature type="domain" description="Cation/H+ exchanger transmembrane" evidence="8">
    <location>
        <begin position="35"/>
        <end position="421"/>
    </location>
</feature>
<evidence type="ECO:0000256" key="5">
    <source>
        <dbReference type="ARBA" id="ARBA00023065"/>
    </source>
</evidence>
<dbReference type="Gene3D" id="1.20.1530.20">
    <property type="match status" value="1"/>
</dbReference>
<dbReference type="RefSeq" id="XP_064676289.1">
    <property type="nucleotide sequence ID" value="XM_064826191.1"/>
</dbReference>
<proteinExistence type="predicted"/>
<dbReference type="PANTHER" id="PTHR32468:SF0">
    <property type="entry name" value="K(+)_H(+) ANTIPORTER 1"/>
    <property type="match status" value="1"/>
</dbReference>
<dbReference type="GeneID" id="89950611"/>
<dbReference type="PANTHER" id="PTHR32468">
    <property type="entry name" value="CATION/H + ANTIPORTER"/>
    <property type="match status" value="1"/>
</dbReference>
<evidence type="ECO:0000256" key="4">
    <source>
        <dbReference type="ARBA" id="ARBA00022989"/>
    </source>
</evidence>
<dbReference type="InterPro" id="IPR038770">
    <property type="entry name" value="Na+/solute_symporter_sf"/>
</dbReference>
<feature type="transmembrane region" description="Helical" evidence="7">
    <location>
        <begin position="259"/>
        <end position="284"/>
    </location>
</feature>
<feature type="transmembrane region" description="Helical" evidence="7">
    <location>
        <begin position="220"/>
        <end position="239"/>
    </location>
</feature>
<keyword evidence="2" id="KW-0813">Transport</keyword>
<evidence type="ECO:0000256" key="7">
    <source>
        <dbReference type="SAM" id="Phobius"/>
    </source>
</evidence>
<dbReference type="GO" id="GO:0016020">
    <property type="term" value="C:membrane"/>
    <property type="evidence" value="ECO:0007669"/>
    <property type="project" value="UniProtKB-SubCell"/>
</dbReference>
<comment type="caution">
    <text evidence="9">The sequence shown here is derived from an EMBL/GenBank/DDBJ whole genome shotgun (WGS) entry which is preliminary data.</text>
</comment>
<feature type="transmembrane region" description="Helical" evidence="7">
    <location>
        <begin position="188"/>
        <end position="214"/>
    </location>
</feature>
<feature type="transmembrane region" description="Helical" evidence="7">
    <location>
        <begin position="155"/>
        <end position="176"/>
    </location>
</feature>
<name>A0AAN7D410_9FUNG</name>
<protein>
    <recommendedName>
        <fullName evidence="8">Cation/H+ exchanger transmembrane domain-containing protein</fullName>
    </recommendedName>
</protein>
<feature type="transmembrane region" description="Helical" evidence="7">
    <location>
        <begin position="22"/>
        <end position="43"/>
    </location>
</feature>